<keyword evidence="2" id="KW-1185">Reference proteome</keyword>
<gene>
    <name evidence="1" type="ORF">JYE49_07985</name>
</gene>
<reference evidence="1" key="1">
    <citation type="submission" date="2021-01" db="EMBL/GenBank/DDBJ databases">
        <title>Complete genome sequence of Clostridiales bacterium R-7.</title>
        <authorList>
            <person name="Mahoney-Kurpe S.C."/>
            <person name="Palevich N."/>
            <person name="Koike S."/>
            <person name="Moon C.D."/>
            <person name="Attwood G.T."/>
        </authorList>
    </citation>
    <scope>NUCLEOTIDE SEQUENCE</scope>
    <source>
        <strain evidence="1">R-7</strain>
    </source>
</reference>
<dbReference type="EMBL" id="CP068393">
    <property type="protein sequence ID" value="QUC65828.1"/>
    <property type="molecule type" value="Genomic_DNA"/>
</dbReference>
<accession>A0AC61NJ24</accession>
<name>A0AC61NJ24_9FIRM</name>
<organism evidence="1 2">
    <name type="scientific">Aristaeella hokkaidonensis</name>
    <dbReference type="NCBI Taxonomy" id="3046382"/>
    <lineage>
        <taxon>Bacteria</taxon>
        <taxon>Bacillati</taxon>
        <taxon>Bacillota</taxon>
        <taxon>Clostridia</taxon>
        <taxon>Eubacteriales</taxon>
        <taxon>Aristaeellaceae</taxon>
        <taxon>Aristaeella</taxon>
    </lineage>
</organism>
<dbReference type="Proteomes" id="UP000682782">
    <property type="component" value="Chromosome"/>
</dbReference>
<evidence type="ECO:0000313" key="1">
    <source>
        <dbReference type="EMBL" id="QUC65828.1"/>
    </source>
</evidence>
<protein>
    <submittedName>
        <fullName evidence="1">Uncharacterized protein</fullName>
    </submittedName>
</protein>
<sequence>MKYILQIFAGSWHAEHDKPEDMIRKIEEISARIPVEKVIIGWNTDAAVYRTLGTYLHEKGIQMVLWLPVFTEISDVAETEPAVDLFGRPIETPVEQEGKAFVFSCPSSRRNIQAVKDVYERYFAECGFDGVFLDRVRSQSFVTGASGVLSCGCENCRQVFRQKGVNTDAVREQYELKKDSFFDMSAYPTDGQFVLEDPLAQRFFEAKEEIIAESVWDLSRFFKEKGLIVGLDLFAPVVSRFVGQNYGMITKYADFIKPMLYRRTDAPAGIGYEYALFEQHAPKARGRVSLPEGITLLETQLDAVGKVACGKYPGIEINYDKEIVRTDPDYIAESLAAVRRHGFEGAALCWNIMEAPETHIEAAVRQENEQR</sequence>
<evidence type="ECO:0000313" key="2">
    <source>
        <dbReference type="Proteomes" id="UP000682782"/>
    </source>
</evidence>
<proteinExistence type="predicted"/>